<feature type="non-terminal residue" evidence="1">
    <location>
        <position position="59"/>
    </location>
</feature>
<dbReference type="KEGG" id="loa:LOAG_15206"/>
<dbReference type="CTD" id="9952693"/>
<dbReference type="InParanoid" id="A0A1S0TGR8"/>
<name>A0A1S0TGR8_LOALO</name>
<dbReference type="GeneID" id="9952693"/>
<evidence type="ECO:0000313" key="1">
    <source>
        <dbReference type="EMBL" id="EFO13324.1"/>
    </source>
</evidence>
<reference evidence="1" key="1">
    <citation type="submission" date="2012-04" db="EMBL/GenBank/DDBJ databases">
        <title>The Genome Sequence of Loa loa.</title>
        <authorList>
            <consortium name="The Broad Institute Genome Sequencing Platform"/>
            <consortium name="Broad Institute Genome Sequencing Center for Infectious Disease"/>
            <person name="Nutman T.B."/>
            <person name="Fink D.L."/>
            <person name="Russ C."/>
            <person name="Young S."/>
            <person name="Zeng Q."/>
            <person name="Gargeya S."/>
            <person name="Alvarado L."/>
            <person name="Berlin A."/>
            <person name="Chapman S.B."/>
            <person name="Chen Z."/>
            <person name="Freedman E."/>
            <person name="Gellesch M."/>
            <person name="Goldberg J."/>
            <person name="Griggs A."/>
            <person name="Gujja S."/>
            <person name="Heilman E.R."/>
            <person name="Heiman D."/>
            <person name="Howarth C."/>
            <person name="Mehta T."/>
            <person name="Neiman D."/>
            <person name="Pearson M."/>
            <person name="Roberts A."/>
            <person name="Saif S."/>
            <person name="Shea T."/>
            <person name="Shenoy N."/>
            <person name="Sisk P."/>
            <person name="Stolte C."/>
            <person name="Sykes S."/>
            <person name="White J."/>
            <person name="Yandava C."/>
            <person name="Haas B."/>
            <person name="Henn M.R."/>
            <person name="Nusbaum C."/>
            <person name="Birren B."/>
        </authorList>
    </citation>
    <scope>NUCLEOTIDE SEQUENCE [LARGE SCALE GENOMIC DNA]</scope>
</reference>
<accession>A0A1S0TGR8</accession>
<gene>
    <name evidence="1" type="ORF">LOAG_15206</name>
</gene>
<sequence>MPHMSKLSLGMEGGSSVVVELGSGSDLQNRPWTRTFSCLKVRVVPLMQDIIRNKPTVAS</sequence>
<organism evidence="1">
    <name type="scientific">Loa loa</name>
    <name type="common">Eye worm</name>
    <name type="synonym">Filaria loa</name>
    <dbReference type="NCBI Taxonomy" id="7209"/>
    <lineage>
        <taxon>Eukaryota</taxon>
        <taxon>Metazoa</taxon>
        <taxon>Ecdysozoa</taxon>
        <taxon>Nematoda</taxon>
        <taxon>Chromadorea</taxon>
        <taxon>Rhabditida</taxon>
        <taxon>Spirurina</taxon>
        <taxon>Spiruromorpha</taxon>
        <taxon>Filarioidea</taxon>
        <taxon>Onchocercidae</taxon>
        <taxon>Loa</taxon>
    </lineage>
</organism>
<proteinExistence type="predicted"/>
<dbReference type="EMBL" id="JH713699">
    <property type="protein sequence ID" value="EFO13324.1"/>
    <property type="molecule type" value="Genomic_DNA"/>
</dbReference>
<protein>
    <submittedName>
        <fullName evidence="1">Uncharacterized protein</fullName>
    </submittedName>
</protein>
<dbReference type="RefSeq" id="XP_003150745.1">
    <property type="nucleotide sequence ID" value="XM_003150697.1"/>
</dbReference>
<dbReference type="AlphaFoldDB" id="A0A1S0TGR8"/>